<evidence type="ECO:0000259" key="1">
    <source>
        <dbReference type="Pfam" id="PF00582"/>
    </source>
</evidence>
<dbReference type="InterPro" id="IPR006016">
    <property type="entry name" value="UspA"/>
</dbReference>
<evidence type="ECO:0000313" key="3">
    <source>
        <dbReference type="Proteomes" id="UP001228376"/>
    </source>
</evidence>
<proteinExistence type="predicted"/>
<dbReference type="Gene3D" id="3.40.50.620">
    <property type="entry name" value="HUPs"/>
    <property type="match status" value="1"/>
</dbReference>
<protein>
    <submittedName>
        <fullName evidence="2">Universal stress protein</fullName>
    </submittedName>
</protein>
<dbReference type="RefSeq" id="WP_320384142.1">
    <property type="nucleotide sequence ID" value="NZ_JAROCA020000001.1"/>
</dbReference>
<comment type="caution">
    <text evidence="2">The sequence shown here is derived from an EMBL/GenBank/DDBJ whole genome shotgun (WGS) entry which is preliminary data.</text>
</comment>
<dbReference type="EMBL" id="JAROCA020000001">
    <property type="protein sequence ID" value="MDY0404190.1"/>
    <property type="molecule type" value="Genomic_DNA"/>
</dbReference>
<dbReference type="CDD" id="cd00293">
    <property type="entry name" value="USP-like"/>
    <property type="match status" value="1"/>
</dbReference>
<gene>
    <name evidence="2" type="ORF">P5G51_001115</name>
</gene>
<keyword evidence="3" id="KW-1185">Reference proteome</keyword>
<reference evidence="2 3" key="1">
    <citation type="submission" date="2023-10" db="EMBL/GenBank/DDBJ databases">
        <title>179-bfca-hs.</title>
        <authorList>
            <person name="Miliotis G."/>
            <person name="Sengupta P."/>
            <person name="Hameed A."/>
            <person name="Chuvochina M."/>
            <person name="Mcdonagh F."/>
            <person name="Simpson A.C."/>
            <person name="Singh N.K."/>
            <person name="Rekha P.D."/>
            <person name="Raman K."/>
            <person name="Hugenholtz P."/>
            <person name="Venkateswaran K."/>
        </authorList>
    </citation>
    <scope>NUCLEOTIDE SEQUENCE [LARGE SCALE GENOMIC DNA]</scope>
    <source>
        <strain evidence="2 3">179-BFC-A-HS</strain>
    </source>
</reference>
<sequence>MKRFKNILVAFDGSPDSVQALEAAETLAKDQQSHLTVAYVHEATNETSVYPRRKQLRRMI</sequence>
<dbReference type="InterPro" id="IPR014729">
    <property type="entry name" value="Rossmann-like_a/b/a_fold"/>
</dbReference>
<dbReference type="SUPFAM" id="SSF52402">
    <property type="entry name" value="Adenine nucleotide alpha hydrolases-like"/>
    <property type="match status" value="1"/>
</dbReference>
<dbReference type="Pfam" id="PF00582">
    <property type="entry name" value="Usp"/>
    <property type="match status" value="1"/>
</dbReference>
<dbReference type="Proteomes" id="UP001228376">
    <property type="component" value="Unassembled WGS sequence"/>
</dbReference>
<organism evidence="2 3">
    <name type="scientific">Tigheibacillus jepli</name>
    <dbReference type="NCBI Taxonomy" id="3035914"/>
    <lineage>
        <taxon>Bacteria</taxon>
        <taxon>Bacillati</taxon>
        <taxon>Bacillota</taxon>
        <taxon>Bacilli</taxon>
        <taxon>Bacillales</taxon>
        <taxon>Bacillaceae</taxon>
        <taxon>Tigheibacillus</taxon>
    </lineage>
</organism>
<evidence type="ECO:0000313" key="2">
    <source>
        <dbReference type="EMBL" id="MDY0404190.1"/>
    </source>
</evidence>
<accession>A0ABU5CCY4</accession>
<feature type="domain" description="UspA" evidence="1">
    <location>
        <begin position="4"/>
        <end position="54"/>
    </location>
</feature>
<name>A0ABU5CCY4_9BACI</name>